<accession>A0AAV4MUX3</accession>
<sequence>MNALINLGSYLPGEQTRIDWVDSRQDARFDERHPEEVIGPADTCLICSPEGFIPSVCRIDSFQFMSALMLPMS</sequence>
<proteinExistence type="predicted"/>
<reference evidence="1 2" key="1">
    <citation type="submission" date="2021-06" db="EMBL/GenBank/DDBJ databases">
        <title>Caerostris extrusa draft genome.</title>
        <authorList>
            <person name="Kono N."/>
            <person name="Arakawa K."/>
        </authorList>
    </citation>
    <scope>NUCLEOTIDE SEQUENCE [LARGE SCALE GENOMIC DNA]</scope>
</reference>
<evidence type="ECO:0000313" key="2">
    <source>
        <dbReference type="Proteomes" id="UP001054945"/>
    </source>
</evidence>
<evidence type="ECO:0000313" key="1">
    <source>
        <dbReference type="EMBL" id="GIX76246.1"/>
    </source>
</evidence>
<protein>
    <submittedName>
        <fullName evidence="1">Uncharacterized protein</fullName>
    </submittedName>
</protein>
<dbReference type="Proteomes" id="UP001054945">
    <property type="component" value="Unassembled WGS sequence"/>
</dbReference>
<gene>
    <name evidence="1" type="ORF">CEXT_640971</name>
</gene>
<comment type="caution">
    <text evidence="1">The sequence shown here is derived from an EMBL/GenBank/DDBJ whole genome shotgun (WGS) entry which is preliminary data.</text>
</comment>
<name>A0AAV4MUX3_CAEEX</name>
<organism evidence="1 2">
    <name type="scientific">Caerostris extrusa</name>
    <name type="common">Bark spider</name>
    <name type="synonym">Caerostris bankana</name>
    <dbReference type="NCBI Taxonomy" id="172846"/>
    <lineage>
        <taxon>Eukaryota</taxon>
        <taxon>Metazoa</taxon>
        <taxon>Ecdysozoa</taxon>
        <taxon>Arthropoda</taxon>
        <taxon>Chelicerata</taxon>
        <taxon>Arachnida</taxon>
        <taxon>Araneae</taxon>
        <taxon>Araneomorphae</taxon>
        <taxon>Entelegynae</taxon>
        <taxon>Araneoidea</taxon>
        <taxon>Araneidae</taxon>
        <taxon>Caerostris</taxon>
    </lineage>
</organism>
<keyword evidence="2" id="KW-1185">Reference proteome</keyword>
<dbReference type="AlphaFoldDB" id="A0AAV4MUX3"/>
<dbReference type="EMBL" id="BPLR01002655">
    <property type="protein sequence ID" value="GIX76246.1"/>
    <property type="molecule type" value="Genomic_DNA"/>
</dbReference>